<proteinExistence type="predicted"/>
<gene>
    <name evidence="1" type="ORF">CAMGR0001_1877</name>
</gene>
<evidence type="ECO:0000313" key="2">
    <source>
        <dbReference type="Proteomes" id="UP000005709"/>
    </source>
</evidence>
<dbReference type="AlphaFoldDB" id="C8PEH6"/>
<protein>
    <submittedName>
        <fullName evidence="1">Uncharacterized protein</fullName>
    </submittedName>
</protein>
<keyword evidence="2" id="KW-1185">Reference proteome</keyword>
<dbReference type="EMBL" id="ACYG01000008">
    <property type="protein sequence ID" value="EEV18771.1"/>
    <property type="molecule type" value="Genomic_DNA"/>
</dbReference>
<comment type="caution">
    <text evidence="1">The sequence shown here is derived from an EMBL/GenBank/DDBJ whole genome shotgun (WGS) entry which is preliminary data.</text>
</comment>
<evidence type="ECO:0000313" key="1">
    <source>
        <dbReference type="EMBL" id="EEV18771.1"/>
    </source>
</evidence>
<reference evidence="1 2" key="1">
    <citation type="submission" date="2009-07" db="EMBL/GenBank/DDBJ databases">
        <authorList>
            <person name="Madupu R."/>
            <person name="Sebastian Y."/>
            <person name="Durkin A.S."/>
            <person name="Torralba M."/>
            <person name="Methe B."/>
            <person name="Sutton G.G."/>
            <person name="Strausberg R.L."/>
            <person name="Nelson K.E."/>
        </authorList>
    </citation>
    <scope>NUCLEOTIDE SEQUENCE [LARGE SCALE GENOMIC DNA]</scope>
    <source>
        <strain evidence="1 2">RM3268</strain>
    </source>
</reference>
<organism evidence="1 2">
    <name type="scientific">Campylobacter gracilis RM3268</name>
    <dbReference type="NCBI Taxonomy" id="553220"/>
    <lineage>
        <taxon>Bacteria</taxon>
        <taxon>Pseudomonadati</taxon>
        <taxon>Campylobacterota</taxon>
        <taxon>Epsilonproteobacteria</taxon>
        <taxon>Campylobacterales</taxon>
        <taxon>Campylobacteraceae</taxon>
        <taxon>Campylobacter</taxon>
    </lineage>
</organism>
<sequence>MLHFAEATARPFAKLRGMWDCAHRSQVLQHMRAIKFRSAGILNKF</sequence>
<name>C8PEH6_9BACT</name>
<accession>C8PEH6</accession>
<dbReference type="Proteomes" id="UP000005709">
    <property type="component" value="Unassembled WGS sequence"/>
</dbReference>